<evidence type="ECO:0000313" key="1">
    <source>
        <dbReference type="EMBL" id="MCQ1538469.1"/>
    </source>
</evidence>
<dbReference type="EMBL" id="VOTZ01000009">
    <property type="protein sequence ID" value="MCQ1538469.1"/>
    <property type="molecule type" value="Genomic_DNA"/>
</dbReference>
<name>A0ABD4TL46_9EURY</name>
<gene>
    <name evidence="1" type="ORF">FTO68_05640</name>
</gene>
<organism evidence="1 2">
    <name type="scientific">Methanocalculus taiwanensis</name>
    <dbReference type="NCBI Taxonomy" id="106207"/>
    <lineage>
        <taxon>Archaea</taxon>
        <taxon>Methanobacteriati</taxon>
        <taxon>Methanobacteriota</taxon>
        <taxon>Stenosarchaea group</taxon>
        <taxon>Methanomicrobia</taxon>
        <taxon>Methanomicrobiales</taxon>
        <taxon>Methanocalculaceae</taxon>
        <taxon>Methanocalculus</taxon>
    </lineage>
</organism>
<accession>A0ABD4TL46</accession>
<dbReference type="RefSeq" id="WP_255332410.1">
    <property type="nucleotide sequence ID" value="NZ_VOTZ01000009.1"/>
</dbReference>
<dbReference type="AlphaFoldDB" id="A0ABD4TL46"/>
<reference evidence="1 2" key="1">
    <citation type="submission" date="2019-08" db="EMBL/GenBank/DDBJ databases">
        <authorList>
            <person name="Chen S.-C."/>
            <person name="Lai M.-C."/>
            <person name="You Y.-T."/>
        </authorList>
    </citation>
    <scope>NUCLEOTIDE SEQUENCE [LARGE SCALE GENOMIC DNA]</scope>
    <source>
        <strain evidence="1 2">P2F9704a</strain>
    </source>
</reference>
<dbReference type="Proteomes" id="UP001524383">
    <property type="component" value="Unassembled WGS sequence"/>
</dbReference>
<comment type="caution">
    <text evidence="1">The sequence shown here is derived from an EMBL/GenBank/DDBJ whole genome shotgun (WGS) entry which is preliminary data.</text>
</comment>
<sequence length="590" mass="69241">MILATTALEETWGADESLLFLGEWCQLYDRKDTWSNRDFEIVPYHWDDREKLKRDYHYLHNLHGSLLEDLSLALNNYHNLDRPVRYWQIIIDPWLLTYIAVIFDRWECLRVAFEEYGSFQTVELDISSLNDCHPSFAYNEYMNEFKDDFWNYCLFIDIINTSYHDKCEFTKVDRLNLLKNAGSLACPKKGGQEIRKKIIGFIISKLDCILNHLSKQNPAFFYTSYFPITSLIHLHFSLRQLPCLLLNEFSLPKASAVSPDFNSRKKITLNRTAENSFEEYLLNRIYKDIPLIFLEAFQSNRNKANKMIYRPKAIFTANGHWGNELFKIFAAEQVHNWGVKVITMEHGGAIPPLFNTMEFEEDIGDIRTTWSTPYHHKHVQIPPNKIVDIKIKSKRKYCGVVGVELSRYPCRREATPIAGQILVHYNMVCELHHFLNNQVQKMFRIRPYPDQGWNTKQRFIDNLGFDKVNSDGTLYEFYSSAKVIVCTYPQTTFSEAMSSGLPTILMYPEHLWETRPEFDCLLGILKKAKIVFTDPKSAAYHVNAIWDNPDQWWNNSEVLAARESFHQMACRNDSNWLEQWTAFVKGVIDK</sequence>
<dbReference type="NCBIfam" id="TIGR04331">
    <property type="entry name" value="o_ant_LIC12162"/>
    <property type="match status" value="1"/>
</dbReference>
<proteinExistence type="predicted"/>
<protein>
    <recommendedName>
        <fullName evidence="3">Transferase</fullName>
    </recommendedName>
</protein>
<evidence type="ECO:0008006" key="3">
    <source>
        <dbReference type="Google" id="ProtNLM"/>
    </source>
</evidence>
<dbReference type="InterPro" id="IPR027603">
    <property type="entry name" value="LIC12162"/>
</dbReference>
<evidence type="ECO:0000313" key="2">
    <source>
        <dbReference type="Proteomes" id="UP001524383"/>
    </source>
</evidence>
<keyword evidence="2" id="KW-1185">Reference proteome</keyword>